<dbReference type="HAMAP" id="MF_01080">
    <property type="entry name" value="TruB_bact"/>
    <property type="match status" value="1"/>
</dbReference>
<sequence length="363" mass="39642">MLTSGIIVVDKPQGVTSHDVVAACRGLLHTSKVGHAGTLDPMATGVLVIGFGSATRLLNSIVGKDKTYDTTIRLGANTTTDDADGDIIPYSEHEQEKIITRLAQLSEDDIKLAISRNLTGYISQIPSTFSAKKVDGQRAYDLARRGEKVELKPNAITVNEFIVRNIVRSDDGLFVDVDATITCSSGTYIRALGRDLGSLLNVGGHLTMLRRTRVGKFSVNDEKVIPFSAVEHSFTNKDGLTITRLKAVAPQSLATRSLTTQSLTPQSTTTQSTHGHENLEELEKHVWTPREAAQIILPTMELTPHQAIDISFGRPLKVDIHDVTAAIYQNDLMALLEPWRKHMAKPSTVFITPAELTTLVENL</sequence>
<dbReference type="InterPro" id="IPR002501">
    <property type="entry name" value="PsdUridine_synth_N"/>
</dbReference>
<name>A0A4R0QTR8_9BIFI</name>
<feature type="active site" description="Nucleophile" evidence="5">
    <location>
        <position position="40"/>
    </location>
</feature>
<dbReference type="GO" id="GO:0003723">
    <property type="term" value="F:RNA binding"/>
    <property type="evidence" value="ECO:0007669"/>
    <property type="project" value="InterPro"/>
</dbReference>
<dbReference type="Pfam" id="PF16198">
    <property type="entry name" value="TruB_C_2"/>
    <property type="match status" value="1"/>
</dbReference>
<dbReference type="GO" id="GO:0031119">
    <property type="term" value="P:tRNA pseudouridine synthesis"/>
    <property type="evidence" value="ECO:0007669"/>
    <property type="project" value="UniProtKB-UniRule"/>
</dbReference>
<accession>A0A4R0QTR8</accession>
<keyword evidence="10" id="KW-1185">Reference proteome</keyword>
<dbReference type="SUPFAM" id="SSF55120">
    <property type="entry name" value="Pseudouridine synthase"/>
    <property type="match status" value="1"/>
</dbReference>
<evidence type="ECO:0000313" key="9">
    <source>
        <dbReference type="EMBL" id="TCD54938.1"/>
    </source>
</evidence>
<keyword evidence="3 5" id="KW-0819">tRNA processing</keyword>
<evidence type="ECO:0000256" key="1">
    <source>
        <dbReference type="ARBA" id="ARBA00000385"/>
    </source>
</evidence>
<feature type="domain" description="tRNA pseudouridylate synthase B C-terminal" evidence="8">
    <location>
        <begin position="190"/>
        <end position="233"/>
    </location>
</feature>
<dbReference type="EMBL" id="RXLP01000002">
    <property type="protein sequence ID" value="TCD54938.1"/>
    <property type="molecule type" value="Genomic_DNA"/>
</dbReference>
<feature type="domain" description="Pseudouridine synthase II N-terminal" evidence="7">
    <location>
        <begin position="26"/>
        <end position="189"/>
    </location>
</feature>
<comment type="function">
    <text evidence="5">Responsible for synthesis of pseudouridine from uracil-55 in the psi GC loop of transfer RNAs.</text>
</comment>
<comment type="caution">
    <text evidence="9">The sequence shown here is derived from an EMBL/GenBank/DDBJ whole genome shotgun (WGS) entry which is preliminary data.</text>
</comment>
<comment type="catalytic activity">
    <reaction evidence="1 5">
        <text>uridine(55) in tRNA = pseudouridine(55) in tRNA</text>
        <dbReference type="Rhea" id="RHEA:42532"/>
        <dbReference type="Rhea" id="RHEA-COMP:10101"/>
        <dbReference type="Rhea" id="RHEA-COMP:10102"/>
        <dbReference type="ChEBI" id="CHEBI:65314"/>
        <dbReference type="ChEBI" id="CHEBI:65315"/>
        <dbReference type="EC" id="5.4.99.25"/>
    </reaction>
</comment>
<feature type="region of interest" description="Disordered" evidence="6">
    <location>
        <begin position="257"/>
        <end position="277"/>
    </location>
</feature>
<gene>
    <name evidence="5 9" type="primary">truB</name>
    <name evidence="9" type="ORF">EJ419_00655</name>
</gene>
<protein>
    <recommendedName>
        <fullName evidence="5">tRNA pseudouridine synthase B</fullName>
        <ecNumber evidence="5">5.4.99.25</ecNumber>
    </recommendedName>
    <alternativeName>
        <fullName evidence="5">tRNA pseudouridine(55) synthase</fullName>
        <shortName evidence="5">Psi55 synthase</shortName>
    </alternativeName>
    <alternativeName>
        <fullName evidence="5">tRNA pseudouridylate synthase</fullName>
    </alternativeName>
    <alternativeName>
        <fullName evidence="5">tRNA-uridine isomerase</fullName>
    </alternativeName>
</protein>
<dbReference type="Pfam" id="PF01509">
    <property type="entry name" value="TruB_N"/>
    <property type="match status" value="1"/>
</dbReference>
<evidence type="ECO:0000259" key="7">
    <source>
        <dbReference type="Pfam" id="PF01509"/>
    </source>
</evidence>
<dbReference type="Proteomes" id="UP000291289">
    <property type="component" value="Unassembled WGS sequence"/>
</dbReference>
<dbReference type="OrthoDB" id="9802309at2"/>
<evidence type="ECO:0000256" key="2">
    <source>
        <dbReference type="ARBA" id="ARBA00005642"/>
    </source>
</evidence>
<dbReference type="Gene3D" id="3.30.2350.10">
    <property type="entry name" value="Pseudouridine synthase"/>
    <property type="match status" value="1"/>
</dbReference>
<dbReference type="InterPro" id="IPR020103">
    <property type="entry name" value="PsdUridine_synth_cat_dom_sf"/>
</dbReference>
<dbReference type="AlphaFoldDB" id="A0A4R0QTR8"/>
<dbReference type="EC" id="5.4.99.25" evidence="5"/>
<evidence type="ECO:0000256" key="5">
    <source>
        <dbReference type="HAMAP-Rule" id="MF_01080"/>
    </source>
</evidence>
<evidence type="ECO:0000256" key="6">
    <source>
        <dbReference type="SAM" id="MobiDB-lite"/>
    </source>
</evidence>
<dbReference type="RefSeq" id="WP_131282997.1">
    <property type="nucleotide sequence ID" value="NZ_RXLP01000002.1"/>
</dbReference>
<dbReference type="GO" id="GO:1990481">
    <property type="term" value="P:mRNA pseudouridine synthesis"/>
    <property type="evidence" value="ECO:0007669"/>
    <property type="project" value="TreeGrafter"/>
</dbReference>
<dbReference type="GO" id="GO:0160148">
    <property type="term" value="F:tRNA pseudouridine(55) synthase activity"/>
    <property type="evidence" value="ECO:0007669"/>
    <property type="project" value="UniProtKB-EC"/>
</dbReference>
<evidence type="ECO:0000256" key="4">
    <source>
        <dbReference type="ARBA" id="ARBA00023235"/>
    </source>
</evidence>
<evidence type="ECO:0000259" key="8">
    <source>
        <dbReference type="Pfam" id="PF16198"/>
    </source>
</evidence>
<keyword evidence="4 5" id="KW-0413">Isomerase</keyword>
<dbReference type="InterPro" id="IPR014780">
    <property type="entry name" value="tRNA_psdUridine_synth_TruB"/>
</dbReference>
<evidence type="ECO:0000256" key="3">
    <source>
        <dbReference type="ARBA" id="ARBA00022694"/>
    </source>
</evidence>
<proteinExistence type="inferred from homology"/>
<dbReference type="PANTHER" id="PTHR13767:SF2">
    <property type="entry name" value="PSEUDOURIDYLATE SYNTHASE TRUB1"/>
    <property type="match status" value="1"/>
</dbReference>
<dbReference type="PANTHER" id="PTHR13767">
    <property type="entry name" value="TRNA-PSEUDOURIDINE SYNTHASE"/>
    <property type="match status" value="1"/>
</dbReference>
<reference evidence="9 10" key="1">
    <citation type="submission" date="2018-12" db="EMBL/GenBank/DDBJ databases">
        <title>Alloscrdovia theropitheci sp. nov: a novel taxon from the feces of the bleeding-herat monkey (Theropithecus geleda).</title>
        <authorList>
            <person name="Modesto M."/>
        </authorList>
    </citation>
    <scope>NUCLEOTIDE SEQUENCE [LARGE SCALE GENOMIC DNA]</scope>
    <source>
        <strain evidence="9 10">GLDI4/2</strain>
    </source>
</reference>
<organism evidence="9 10">
    <name type="scientific">Alloscardovia theropitheci</name>
    <dbReference type="NCBI Taxonomy" id="2496842"/>
    <lineage>
        <taxon>Bacteria</taxon>
        <taxon>Bacillati</taxon>
        <taxon>Actinomycetota</taxon>
        <taxon>Actinomycetes</taxon>
        <taxon>Bifidobacteriales</taxon>
        <taxon>Bifidobacteriaceae</taxon>
        <taxon>Alloscardovia</taxon>
    </lineage>
</organism>
<dbReference type="NCBIfam" id="TIGR00431">
    <property type="entry name" value="TruB"/>
    <property type="match status" value="1"/>
</dbReference>
<feature type="compositionally biased region" description="Low complexity" evidence="6">
    <location>
        <begin position="257"/>
        <end position="273"/>
    </location>
</feature>
<dbReference type="CDD" id="cd02573">
    <property type="entry name" value="PseudoU_synth_EcTruB"/>
    <property type="match status" value="1"/>
</dbReference>
<comment type="similarity">
    <text evidence="2 5">Belongs to the pseudouridine synthase TruB family. Type 1 subfamily.</text>
</comment>
<dbReference type="InterPro" id="IPR032819">
    <property type="entry name" value="TruB_C"/>
</dbReference>
<evidence type="ECO:0000313" key="10">
    <source>
        <dbReference type="Proteomes" id="UP000291289"/>
    </source>
</evidence>